<feature type="region of interest" description="Disordered" evidence="1">
    <location>
        <begin position="281"/>
        <end position="321"/>
    </location>
</feature>
<feature type="compositionally biased region" description="Basic and acidic residues" evidence="1">
    <location>
        <begin position="395"/>
        <end position="416"/>
    </location>
</feature>
<feature type="region of interest" description="Disordered" evidence="1">
    <location>
        <begin position="383"/>
        <end position="418"/>
    </location>
</feature>
<evidence type="ECO:0000313" key="2">
    <source>
        <dbReference type="EMBL" id="GKT28721.1"/>
    </source>
</evidence>
<evidence type="ECO:0000256" key="1">
    <source>
        <dbReference type="SAM" id="MobiDB-lite"/>
    </source>
</evidence>
<dbReference type="Gene3D" id="2.130.10.10">
    <property type="entry name" value="YVTN repeat-like/Quinoprotein amine dehydrogenase"/>
    <property type="match status" value="1"/>
</dbReference>
<feature type="region of interest" description="Disordered" evidence="1">
    <location>
        <begin position="631"/>
        <end position="650"/>
    </location>
</feature>
<accession>A0ABQ5K840</accession>
<proteinExistence type="predicted"/>
<comment type="caution">
    <text evidence="2">The sequence shown here is derived from an EMBL/GenBank/DDBJ whole genome shotgun (WGS) entry which is preliminary data.</text>
</comment>
<organism evidence="2 3">
    <name type="scientific">Aduncisulcus paluster</name>
    <dbReference type="NCBI Taxonomy" id="2918883"/>
    <lineage>
        <taxon>Eukaryota</taxon>
        <taxon>Metamonada</taxon>
        <taxon>Carpediemonas-like organisms</taxon>
        <taxon>Aduncisulcus</taxon>
    </lineage>
</organism>
<dbReference type="EMBL" id="BQXS01000448">
    <property type="protein sequence ID" value="GKT28721.1"/>
    <property type="molecule type" value="Genomic_DNA"/>
</dbReference>
<gene>
    <name evidence="2" type="ORF">ADUPG1_000830</name>
</gene>
<keyword evidence="3" id="KW-1185">Reference proteome</keyword>
<dbReference type="InterPro" id="IPR015943">
    <property type="entry name" value="WD40/YVTN_repeat-like_dom_sf"/>
</dbReference>
<dbReference type="Proteomes" id="UP001057375">
    <property type="component" value="Unassembled WGS sequence"/>
</dbReference>
<name>A0ABQ5K840_9EUKA</name>
<dbReference type="SUPFAM" id="SSF69322">
    <property type="entry name" value="Tricorn protease domain 2"/>
    <property type="match status" value="1"/>
</dbReference>
<reference evidence="2" key="1">
    <citation type="submission" date="2022-03" db="EMBL/GenBank/DDBJ databases">
        <title>Draft genome sequence of Aduncisulcus paluster, a free-living microaerophilic Fornicata.</title>
        <authorList>
            <person name="Yuyama I."/>
            <person name="Kume K."/>
            <person name="Tamura T."/>
            <person name="Inagaki Y."/>
            <person name="Hashimoto T."/>
        </authorList>
    </citation>
    <scope>NUCLEOTIDE SEQUENCE</scope>
    <source>
        <strain evidence="2">NY0171</strain>
    </source>
</reference>
<feature type="compositionally biased region" description="Basic and acidic residues" evidence="1">
    <location>
        <begin position="631"/>
        <end position="644"/>
    </location>
</feature>
<feature type="compositionally biased region" description="Low complexity" evidence="1">
    <location>
        <begin position="383"/>
        <end position="393"/>
    </location>
</feature>
<protein>
    <submittedName>
        <fullName evidence="2">Uncharacterized protein</fullName>
    </submittedName>
</protein>
<evidence type="ECO:0000313" key="3">
    <source>
        <dbReference type="Proteomes" id="UP001057375"/>
    </source>
</evidence>
<feature type="compositionally biased region" description="Acidic residues" evidence="1">
    <location>
        <begin position="288"/>
        <end position="299"/>
    </location>
</feature>
<sequence>MRIDASKLAKSEPAGITSNDGKFHVLMPKIEYKNHIYFYLANSETMIIIRSPISYKYIFSSKFSCDNRLFAACLLDKSDSIILCCFDLVSKTSIVLSSLEHSILLSVSFTLCSGSPGIVYSQEYSNDVHILDVLKKTEIHSFSVSAPINSMALTGDNNIIIATKCCCADDNTIHVFDSTGHKIEGFSMGIRSDSIFLHPLSPNIIGFTSLNLLQSATEETSPPNIKYFTSLIDLATSETIITVEGRQGAFSPCGNKFFVRSVAVDDTWMVFPSSLSLESSMTVISPSEQEEEENEEEIVESCSISDPIHSDDDQSDDSADLAHSARIPDTTSFPVVLPQSPTIPSCDVEELEIDDCDHSAVARLSSSSHTTAHDISILSFSSSTHSDASKTSSMTRKDKDSQPTFEEDHSQDDADRMMLGGSTMCGLEHSLSTTSLIQCEEATSIPPKFLTDSIGFYHTTEEVVLFNCSLQDEMEVDLHANGILIPFDLDNHMFLCYNWNKVEKDYDDVVIVVIDEDHCIIEGKMNVTSLLERRIKRKLERKEKRDKRRQERKENGGCFIDEMEVDLHANGILIPFDLDNHMFLCYNWNKVEKDYDDVVIVVIDEDHCIIEGKMNVTSLLERRIKRKLERKEKRDKRRQERKENGGCFIV</sequence>